<dbReference type="GO" id="GO:0042626">
    <property type="term" value="F:ATPase-coupled transmembrane transporter activity"/>
    <property type="evidence" value="ECO:0007669"/>
    <property type="project" value="TreeGrafter"/>
</dbReference>
<dbReference type="SUPFAM" id="SSF52540">
    <property type="entry name" value="P-loop containing nucleoside triphosphate hydrolases"/>
    <property type="match status" value="1"/>
</dbReference>
<proteinExistence type="inferred from homology"/>
<dbReference type="InterPro" id="IPR003593">
    <property type="entry name" value="AAA+_ATPase"/>
</dbReference>
<evidence type="ECO:0000256" key="2">
    <source>
        <dbReference type="ARBA" id="ARBA00022448"/>
    </source>
</evidence>
<dbReference type="Proteomes" id="UP000824088">
    <property type="component" value="Unassembled WGS sequence"/>
</dbReference>
<dbReference type="GO" id="GO:0005524">
    <property type="term" value="F:ATP binding"/>
    <property type="evidence" value="ECO:0007669"/>
    <property type="project" value="UniProtKB-UniRule"/>
</dbReference>
<comment type="subunit">
    <text evidence="8">Forms a stable energy-coupling factor (ECF) transporter complex composed of 2 membrane-embedded substrate-binding proteins (S component), 2 ATP-binding proteins (A component) and 2 transmembrane proteins (T component).</text>
</comment>
<dbReference type="PROSITE" id="PS00211">
    <property type="entry name" value="ABC_TRANSPORTER_1"/>
    <property type="match status" value="1"/>
</dbReference>
<evidence type="ECO:0000256" key="3">
    <source>
        <dbReference type="ARBA" id="ARBA00022475"/>
    </source>
</evidence>
<dbReference type="PANTHER" id="PTHR43553">
    <property type="entry name" value="HEAVY METAL TRANSPORTER"/>
    <property type="match status" value="1"/>
</dbReference>
<evidence type="ECO:0000256" key="5">
    <source>
        <dbReference type="ARBA" id="ARBA00022840"/>
    </source>
</evidence>
<evidence type="ECO:0000256" key="1">
    <source>
        <dbReference type="ARBA" id="ARBA00004202"/>
    </source>
</evidence>
<dbReference type="CDD" id="cd03225">
    <property type="entry name" value="ABC_cobalt_CbiO_domain1"/>
    <property type="match status" value="1"/>
</dbReference>
<feature type="domain" description="ABC transporter" evidence="10">
    <location>
        <begin position="4"/>
        <end position="245"/>
    </location>
</feature>
<keyword evidence="5 8" id="KW-0067">ATP-binding</keyword>
<reference evidence="11" key="2">
    <citation type="journal article" date="2021" name="PeerJ">
        <title>Extensive microbial diversity within the chicken gut microbiome revealed by metagenomics and culture.</title>
        <authorList>
            <person name="Gilroy R."/>
            <person name="Ravi A."/>
            <person name="Getino M."/>
            <person name="Pursley I."/>
            <person name="Horton D.L."/>
            <person name="Alikhan N.F."/>
            <person name="Baker D."/>
            <person name="Gharbi K."/>
            <person name="Hall N."/>
            <person name="Watson M."/>
            <person name="Adriaenssens E.M."/>
            <person name="Foster-Nyarko E."/>
            <person name="Jarju S."/>
            <person name="Secka A."/>
            <person name="Antonio M."/>
            <person name="Oren A."/>
            <person name="Chaudhuri R.R."/>
            <person name="La Ragione R."/>
            <person name="Hildebrand F."/>
            <person name="Pallen M.J."/>
        </authorList>
    </citation>
    <scope>NUCLEOTIDE SEQUENCE</scope>
    <source>
        <strain evidence="11">1063</strain>
    </source>
</reference>
<accession>A0A9D1HSY3</accession>
<sequence>MLAVELKNLSYTYSAKTPYEKRALDGVSLAIEEGEFVGLIGATGSGKSTLIQHLNGLVKTQEGEVVVAGMNARDKKTLKKLRFKVGMVFQYPEYQLFEDTVAKDVAFGPKNMKLEKEEVDRRVRRAMEVVGLPYDEFAERSPFELSGGEKRRAAIAGVIAMEPEILVLDEPVAGLDPAGRKEILGLVKKLHEEVSPTVIMVSHYMDDIAEMADRIVALRDGKVVADGSPADVFGDREALAAAGLALPTAARVVDRLAERGIELSRRIVTPAELVDALVKYRSEKAARAAETGAETDTETDAADGSAPAPTADDGEGRDV</sequence>
<evidence type="ECO:0000256" key="8">
    <source>
        <dbReference type="RuleBase" id="RU365104"/>
    </source>
</evidence>
<dbReference type="InterPro" id="IPR050095">
    <property type="entry name" value="ECF_ABC_transporter_ATP-bd"/>
</dbReference>
<comment type="caution">
    <text evidence="11">The sequence shown here is derived from an EMBL/GenBank/DDBJ whole genome shotgun (WGS) entry which is preliminary data.</text>
</comment>
<dbReference type="FunFam" id="3.40.50.300:FF:000224">
    <property type="entry name" value="Energy-coupling factor transporter ATP-binding protein EcfA"/>
    <property type="match status" value="1"/>
</dbReference>
<dbReference type="PANTHER" id="PTHR43553:SF27">
    <property type="entry name" value="ENERGY-COUPLING FACTOR TRANSPORTER ATP-BINDING PROTEIN ECFA2"/>
    <property type="match status" value="1"/>
</dbReference>
<protein>
    <recommendedName>
        <fullName evidence="8">Energy-coupling factor transporter ATP-binding protein EcfA2</fullName>
        <ecNumber evidence="8">7.-.-.-</ecNumber>
    </recommendedName>
</protein>
<evidence type="ECO:0000313" key="11">
    <source>
        <dbReference type="EMBL" id="HIU21764.1"/>
    </source>
</evidence>
<dbReference type="InterPro" id="IPR017871">
    <property type="entry name" value="ABC_transporter-like_CS"/>
</dbReference>
<comment type="function">
    <text evidence="8">ATP-binding (A) component of a common energy-coupling factor (ECF) ABC-transporter complex.</text>
</comment>
<dbReference type="InterPro" id="IPR015856">
    <property type="entry name" value="ABC_transpr_CbiO/EcfA_su"/>
</dbReference>
<evidence type="ECO:0000256" key="4">
    <source>
        <dbReference type="ARBA" id="ARBA00022741"/>
    </source>
</evidence>
<dbReference type="InterPro" id="IPR030946">
    <property type="entry name" value="EcfA2"/>
</dbReference>
<dbReference type="PROSITE" id="PS50893">
    <property type="entry name" value="ABC_TRANSPORTER_2"/>
    <property type="match status" value="1"/>
</dbReference>
<comment type="subcellular location">
    <subcellularLocation>
        <location evidence="1 8">Cell membrane</location>
        <topology evidence="1 8">Peripheral membrane protein</topology>
    </subcellularLocation>
</comment>
<keyword evidence="4 8" id="KW-0547">Nucleotide-binding</keyword>
<dbReference type="SMART" id="SM00382">
    <property type="entry name" value="AAA"/>
    <property type="match status" value="1"/>
</dbReference>
<comment type="similarity">
    <text evidence="8">Belongs to the ABC transporter superfamily. Energy-coupling factor EcfA family.</text>
</comment>
<evidence type="ECO:0000256" key="7">
    <source>
        <dbReference type="ARBA" id="ARBA00023136"/>
    </source>
</evidence>
<feature type="region of interest" description="Disordered" evidence="9">
    <location>
        <begin position="285"/>
        <end position="319"/>
    </location>
</feature>
<dbReference type="InterPro" id="IPR027417">
    <property type="entry name" value="P-loop_NTPase"/>
</dbReference>
<keyword evidence="7 8" id="KW-0472">Membrane</keyword>
<evidence type="ECO:0000256" key="9">
    <source>
        <dbReference type="SAM" id="MobiDB-lite"/>
    </source>
</evidence>
<evidence type="ECO:0000256" key="6">
    <source>
        <dbReference type="ARBA" id="ARBA00022967"/>
    </source>
</evidence>
<dbReference type="Gene3D" id="3.40.50.300">
    <property type="entry name" value="P-loop containing nucleotide triphosphate hydrolases"/>
    <property type="match status" value="1"/>
</dbReference>
<dbReference type="Pfam" id="PF00005">
    <property type="entry name" value="ABC_tran"/>
    <property type="match status" value="1"/>
</dbReference>
<dbReference type="GO" id="GO:0043190">
    <property type="term" value="C:ATP-binding cassette (ABC) transporter complex"/>
    <property type="evidence" value="ECO:0007669"/>
    <property type="project" value="TreeGrafter"/>
</dbReference>
<dbReference type="NCBIfam" id="TIGR04521">
    <property type="entry name" value="ECF_ATPase_2"/>
    <property type="match status" value="1"/>
</dbReference>
<dbReference type="EC" id="7.-.-.-" evidence="8"/>
<reference evidence="11" key="1">
    <citation type="submission" date="2020-10" db="EMBL/GenBank/DDBJ databases">
        <authorList>
            <person name="Gilroy R."/>
        </authorList>
    </citation>
    <scope>NUCLEOTIDE SEQUENCE</scope>
    <source>
        <strain evidence="11">1063</strain>
    </source>
</reference>
<keyword evidence="2 8" id="KW-0813">Transport</keyword>
<dbReference type="EMBL" id="DVMN01000109">
    <property type="protein sequence ID" value="HIU21764.1"/>
    <property type="molecule type" value="Genomic_DNA"/>
</dbReference>
<organism evidence="11 12">
    <name type="scientific">Candidatus Limadaptatus stercorigallinarum</name>
    <dbReference type="NCBI Taxonomy" id="2840845"/>
    <lineage>
        <taxon>Bacteria</taxon>
        <taxon>Bacillati</taxon>
        <taxon>Bacillota</taxon>
        <taxon>Clostridia</taxon>
        <taxon>Eubacteriales</taxon>
        <taxon>Candidatus Limadaptatus</taxon>
    </lineage>
</organism>
<evidence type="ECO:0000313" key="12">
    <source>
        <dbReference type="Proteomes" id="UP000824088"/>
    </source>
</evidence>
<evidence type="ECO:0000259" key="10">
    <source>
        <dbReference type="PROSITE" id="PS50893"/>
    </source>
</evidence>
<gene>
    <name evidence="11" type="ORF">IAD51_06005</name>
</gene>
<keyword evidence="3 8" id="KW-1003">Cell membrane</keyword>
<keyword evidence="6" id="KW-1278">Translocase</keyword>
<name>A0A9D1HSY3_9FIRM</name>
<dbReference type="AlphaFoldDB" id="A0A9D1HSY3"/>
<dbReference type="GO" id="GO:0016887">
    <property type="term" value="F:ATP hydrolysis activity"/>
    <property type="evidence" value="ECO:0007669"/>
    <property type="project" value="InterPro"/>
</dbReference>
<dbReference type="InterPro" id="IPR003439">
    <property type="entry name" value="ABC_transporter-like_ATP-bd"/>
</dbReference>